<dbReference type="InterPro" id="IPR037165">
    <property type="entry name" value="AldOxase/xan_DH_Mopterin-bd_sf"/>
</dbReference>
<sequence length="937" mass="104307">MKGFRPDRRNFIKLCTVAGIAVFAAPSLWQLGRAGQADKGAKPLHWRGDGADPAFRTDGVAKVTGEKIFGRDFRSADMPGWLKQQHYAFILRCNRVERQFAGVDWSQLPEGAEPYERITAQTLADNKFALPPFYGEAMLLAEGETPHYYGHAVAILLFDSFEKYATTKQALQFNESVIRYGEETPPYRRDPYASWRIIRVEGEGGPTGEDLYSPLQDGIFFPQYRDRKAEWPSHADQAGSVSERGIYYAQEIRHRMEREAAAGNWHLVEGDYNTQIVEPMMMEPEASNGWFDSDSKTLHLVLTSQSPQDFREMAAQMIAESGFAGRVENLVVHSGFVGGGFGAKDHSIFPYYGAVAALFARAPLRLANNRFEQFQAGLKRHPFRMHNTLAVDKKTGKFQALLAEMQVDGGGRQNFSPSVSMVGASAIQSIYYLPRNDIISIAHQSMNVDAGSMRGYGTLQTMNAMEMMVNRAAGELDLDPIELRLRNAFETGWRNTQGAVPRVGVRYREMLERARRHPIWRERAERKRIFEEENPDYFFGTGYAIATKDYGTGAAAPSSAVQFDPEGRLSLAIGFMEMGTGTQTSQAMLLEDILGVPAADCHVAEIEAWEALQQFQTESPYTMSQEHQDRMAADPLWTPVVAMASSASMSAYFQSHVTLQAARILFRQGLVPAARKLWQLERVDLSELQWRNGALEMAGQPSLPLARLAAEAHRSGLVTGVMAHGFNRWDWAEADFNLNGERQTWVIDGLALRRGGGAERPVADEYRVLKRSAVRYPPTDLNNAMVTYYAPCAALVEVVVHKGTGAVEIHDLQNYLECGRPIVRQLVEGQIEGGVAMGIGHALYEILPPLAGGAGNGTWNLNRYQVALAKDVCVWKQRHEILAPESDQDPHKGIAEVVMVPIVAALAEAIFRATGKRFNDTPITPEVLRRALNPQVL</sequence>
<protein>
    <submittedName>
        <fullName evidence="4">Xanthine dehydrogenase family protein molybdopterin-binding subunit</fullName>
    </submittedName>
</protein>
<reference evidence="5" key="1">
    <citation type="journal article" date="2019" name="Int. J. Syst. Evol. Microbiol.">
        <title>The Global Catalogue of Microorganisms (GCM) 10K type strain sequencing project: providing services to taxonomists for standard genome sequencing and annotation.</title>
        <authorList>
            <consortium name="The Broad Institute Genomics Platform"/>
            <consortium name="The Broad Institute Genome Sequencing Center for Infectious Disease"/>
            <person name="Wu L."/>
            <person name="Ma J."/>
        </authorList>
    </citation>
    <scope>NUCLEOTIDE SEQUENCE [LARGE SCALE GENOMIC DNA]</scope>
    <source>
        <strain evidence="5">KCTC 12848</strain>
    </source>
</reference>
<dbReference type="InterPro" id="IPR008274">
    <property type="entry name" value="AldOxase/xan_DH_MoCoBD1"/>
</dbReference>
<dbReference type="EMBL" id="JBHUJD010000013">
    <property type="protein sequence ID" value="MFD2311051.1"/>
    <property type="molecule type" value="Genomic_DNA"/>
</dbReference>
<keyword evidence="5" id="KW-1185">Reference proteome</keyword>
<evidence type="ECO:0000313" key="5">
    <source>
        <dbReference type="Proteomes" id="UP001597425"/>
    </source>
</evidence>
<dbReference type="SUPFAM" id="SSF54665">
    <property type="entry name" value="CO dehydrogenase molybdoprotein N-domain-like"/>
    <property type="match status" value="1"/>
</dbReference>
<name>A0ABW5EBW3_9GAMM</name>
<dbReference type="PANTHER" id="PTHR11908">
    <property type="entry name" value="XANTHINE DEHYDROGENASE"/>
    <property type="match status" value="1"/>
</dbReference>
<dbReference type="InterPro" id="IPR019546">
    <property type="entry name" value="TAT_signal_bac_arc"/>
</dbReference>
<dbReference type="InterPro" id="IPR016208">
    <property type="entry name" value="Ald_Oxase/xanthine_DH-like"/>
</dbReference>
<dbReference type="InterPro" id="IPR006311">
    <property type="entry name" value="TAT_signal"/>
</dbReference>
<dbReference type="PROSITE" id="PS51318">
    <property type="entry name" value="TAT"/>
    <property type="match status" value="1"/>
</dbReference>
<evidence type="ECO:0000256" key="1">
    <source>
        <dbReference type="ARBA" id="ARBA00022729"/>
    </source>
</evidence>
<dbReference type="Pfam" id="PF02738">
    <property type="entry name" value="MoCoBD_1"/>
    <property type="match status" value="1"/>
</dbReference>
<feature type="domain" description="Aldehyde oxidase/xanthine dehydrogenase second molybdopterin binding" evidence="3">
    <location>
        <begin position="642"/>
        <end position="847"/>
    </location>
</feature>
<dbReference type="InterPro" id="IPR046867">
    <property type="entry name" value="AldOxase/xan_DH_MoCoBD2"/>
</dbReference>
<dbReference type="NCBIfam" id="TIGR01409">
    <property type="entry name" value="TAT_signal_seq"/>
    <property type="match status" value="1"/>
</dbReference>
<feature type="domain" description="Aldehyde oxidase/xanthine dehydrogenase second molybdopterin binding" evidence="3">
    <location>
        <begin position="514"/>
        <end position="605"/>
    </location>
</feature>
<dbReference type="SUPFAM" id="SSF56003">
    <property type="entry name" value="Molybdenum cofactor-binding domain"/>
    <property type="match status" value="1"/>
</dbReference>
<comment type="caution">
    <text evidence="4">The sequence shown here is derived from an EMBL/GenBank/DDBJ whole genome shotgun (WGS) entry which is preliminary data.</text>
</comment>
<feature type="domain" description="Aldehyde oxidase/xanthine dehydrogenase first molybdopterin binding" evidence="2">
    <location>
        <begin position="259"/>
        <end position="488"/>
    </location>
</feature>
<evidence type="ECO:0000313" key="4">
    <source>
        <dbReference type="EMBL" id="MFD2311051.1"/>
    </source>
</evidence>
<proteinExistence type="predicted"/>
<dbReference type="InterPro" id="IPR036856">
    <property type="entry name" value="Ald_Oxase/Xan_DH_a/b_sf"/>
</dbReference>
<evidence type="ECO:0000259" key="2">
    <source>
        <dbReference type="Pfam" id="PF02738"/>
    </source>
</evidence>
<evidence type="ECO:0000259" key="3">
    <source>
        <dbReference type="Pfam" id="PF20256"/>
    </source>
</evidence>
<dbReference type="Pfam" id="PF20256">
    <property type="entry name" value="MoCoBD_2"/>
    <property type="match status" value="2"/>
</dbReference>
<gene>
    <name evidence="4" type="ORF">ACFSKX_11555</name>
</gene>
<dbReference type="Proteomes" id="UP001597425">
    <property type="component" value="Unassembled WGS sequence"/>
</dbReference>
<keyword evidence="1" id="KW-0732">Signal</keyword>
<dbReference type="RefSeq" id="WP_265721507.1">
    <property type="nucleotide sequence ID" value="NZ_JAPIVK010000012.1"/>
</dbReference>
<organism evidence="4 5">
    <name type="scientific">Microbulbifer halophilus</name>
    <dbReference type="NCBI Taxonomy" id="453963"/>
    <lineage>
        <taxon>Bacteria</taxon>
        <taxon>Pseudomonadati</taxon>
        <taxon>Pseudomonadota</taxon>
        <taxon>Gammaproteobacteria</taxon>
        <taxon>Cellvibrionales</taxon>
        <taxon>Microbulbiferaceae</taxon>
        <taxon>Microbulbifer</taxon>
    </lineage>
</organism>
<dbReference type="Gene3D" id="3.30.365.10">
    <property type="entry name" value="Aldehyde oxidase/xanthine dehydrogenase, molybdopterin binding domain"/>
    <property type="match status" value="4"/>
</dbReference>
<dbReference type="PANTHER" id="PTHR11908:SF123">
    <property type="entry name" value="ALDEHYDE OXIDOREDUCTASE MOLYBDENUM-BINDING SUBUNIT PAOC"/>
    <property type="match status" value="1"/>
</dbReference>
<accession>A0ABW5EBW3</accession>